<feature type="compositionally biased region" description="Polar residues" evidence="5">
    <location>
        <begin position="377"/>
        <end position="400"/>
    </location>
</feature>
<name>A0A3L6FW16_MAIZE</name>
<dbReference type="GO" id="GO:0005794">
    <property type="term" value="C:Golgi apparatus"/>
    <property type="evidence" value="ECO:0007669"/>
    <property type="project" value="UniProtKB-SubCell"/>
</dbReference>
<dbReference type="PROSITE" id="PS50942">
    <property type="entry name" value="ENTH"/>
    <property type="match status" value="1"/>
</dbReference>
<dbReference type="AlphaFoldDB" id="A0A3L6FW16"/>
<dbReference type="SUPFAM" id="SSF48464">
    <property type="entry name" value="ENTH/VHS domain"/>
    <property type="match status" value="1"/>
</dbReference>
<dbReference type="CDD" id="cd03571">
    <property type="entry name" value="ENTH"/>
    <property type="match status" value="1"/>
</dbReference>
<feature type="compositionally biased region" description="Basic and acidic residues" evidence="5">
    <location>
        <begin position="176"/>
        <end position="190"/>
    </location>
</feature>
<proteinExistence type="predicted"/>
<evidence type="ECO:0000256" key="1">
    <source>
        <dbReference type="ARBA" id="ARBA00004132"/>
    </source>
</evidence>
<feature type="compositionally biased region" description="Basic and acidic residues" evidence="5">
    <location>
        <begin position="206"/>
        <end position="218"/>
    </location>
</feature>
<evidence type="ECO:0000256" key="4">
    <source>
        <dbReference type="ARBA" id="ARBA00023329"/>
    </source>
</evidence>
<protein>
    <submittedName>
        <fullName evidence="7">Clathrin interactor EPSIN 1</fullName>
    </submittedName>
</protein>
<dbReference type="GO" id="GO:0030136">
    <property type="term" value="C:clathrin-coated vesicle"/>
    <property type="evidence" value="ECO:0007669"/>
    <property type="project" value="UniProtKB-SubCell"/>
</dbReference>
<feature type="compositionally biased region" description="Polar residues" evidence="5">
    <location>
        <begin position="219"/>
        <end position="233"/>
    </location>
</feature>
<dbReference type="InterPro" id="IPR008942">
    <property type="entry name" value="ENTH_VHS"/>
</dbReference>
<evidence type="ECO:0000259" key="6">
    <source>
        <dbReference type="PROSITE" id="PS50942"/>
    </source>
</evidence>
<gene>
    <name evidence="7" type="primary">EPSIN1</name>
    <name evidence="7" type="ORF">Zm00014a_005191</name>
</gene>
<reference evidence="7" key="1">
    <citation type="journal article" date="2018" name="Nat. Genet.">
        <title>Extensive intraspecific gene order and gene structural variations between Mo17 and other maize genomes.</title>
        <authorList>
            <person name="Sun S."/>
            <person name="Zhou Y."/>
            <person name="Chen J."/>
            <person name="Shi J."/>
            <person name="Zhao H."/>
            <person name="Zhao H."/>
            <person name="Song W."/>
            <person name="Zhang M."/>
            <person name="Cui Y."/>
            <person name="Dong X."/>
            <person name="Liu H."/>
            <person name="Ma X."/>
            <person name="Jiao Y."/>
            <person name="Wang B."/>
            <person name="Wei X."/>
            <person name="Stein J.C."/>
            <person name="Glaubitz J.C."/>
            <person name="Lu F."/>
            <person name="Yu G."/>
            <person name="Liang C."/>
            <person name="Fengler K."/>
            <person name="Li B."/>
            <person name="Rafalski A."/>
            <person name="Schnable P.S."/>
            <person name="Ware D.H."/>
            <person name="Buckler E.S."/>
            <person name="Lai J."/>
        </authorList>
    </citation>
    <scope>NUCLEOTIDE SEQUENCE [LARGE SCALE GENOMIC DNA]</scope>
    <source>
        <tissue evidence="7">Seedling</tissue>
    </source>
</reference>
<feature type="domain" description="ENTH" evidence="6">
    <location>
        <begin position="1"/>
        <end position="131"/>
    </location>
</feature>
<feature type="region of interest" description="Disordered" evidence="5">
    <location>
        <begin position="371"/>
        <end position="400"/>
    </location>
</feature>
<dbReference type="PANTHER" id="PTHR12276">
    <property type="entry name" value="EPSIN/ENT-RELATED"/>
    <property type="match status" value="1"/>
</dbReference>
<accession>A0A3L6FW16</accession>
<dbReference type="SMART" id="SM00273">
    <property type="entry name" value="ENTH"/>
    <property type="match status" value="1"/>
</dbReference>
<dbReference type="EMBL" id="NCVQ01000003">
    <property type="protein sequence ID" value="PWZ37450.1"/>
    <property type="molecule type" value="Genomic_DNA"/>
</dbReference>
<sequence length="577" mass="60812">MDFMKVFDQTVREIKREVNLKVLKVPEIEQKVLDATSDEPWGPHGSALSELAHATKKFAECQMALTIIEYFIANGSERAVDDILDHYSKISVLSSFEYVEPNGKDVGINVRKKVETIVGIINDKEKIKAVRDKAASNRDKYIGLSSTGITYKSSSASFGSNYSSGERYGSFSGTKEADSYGDSYRDKEPVKTSTSNSGSRKSGSKLRKDAKPDRRNEDYSSPSSLRPPSNTNNTEDDFDDFDPRGSDGKTTAKSNEVDLFSPNLMDDFIDASAATPATDNAAEPQVDLFADADFQSATASTDTAANTDVKVNVDLFAEKASFPAAFPPQAGFIPPPSAGTSSEVNTSVSKKAAPEPFDPFGAIPLNSFDGPDPFGGFSSNAGSSTAAAPTHGSTGNISTSNQNLHAATDFAAFVSNNEGAAKDPFDLSSSANVGKTPLAAPKIDASDFGAFVSSTEEAAKDPLDLSSGSNLGRTGQAPAAASKANAKKDNFQVKSGIWADSLSRGLIDLNITAPKKVNLADIGIVGGLGDGSDEKALPSWTMGAVSGLGMSGIPPSTQQAGGIESLANYNKHHFGFK</sequence>
<keyword evidence="3" id="KW-0333">Golgi apparatus</keyword>
<feature type="region of interest" description="Disordered" evidence="5">
    <location>
        <begin position="176"/>
        <end position="258"/>
    </location>
</feature>
<dbReference type="InterPro" id="IPR013809">
    <property type="entry name" value="ENTH"/>
</dbReference>
<dbReference type="Proteomes" id="UP000251960">
    <property type="component" value="Chromosome 2"/>
</dbReference>
<feature type="region of interest" description="Disordered" evidence="5">
    <location>
        <begin position="461"/>
        <end position="486"/>
    </location>
</feature>
<dbReference type="Gene3D" id="1.25.40.90">
    <property type="match status" value="2"/>
</dbReference>
<dbReference type="PANTHER" id="PTHR12276:SF45">
    <property type="entry name" value="CLATHRIN INTERACTOR 1"/>
    <property type="match status" value="1"/>
</dbReference>
<feature type="compositionally biased region" description="Low complexity" evidence="5">
    <location>
        <begin position="191"/>
        <end position="201"/>
    </location>
</feature>
<dbReference type="ExpressionAtlas" id="A0A3L6FW16">
    <property type="expression patterns" value="baseline and differential"/>
</dbReference>
<evidence type="ECO:0000256" key="5">
    <source>
        <dbReference type="SAM" id="MobiDB-lite"/>
    </source>
</evidence>
<organism evidence="7">
    <name type="scientific">Zea mays</name>
    <name type="common">Maize</name>
    <dbReference type="NCBI Taxonomy" id="4577"/>
    <lineage>
        <taxon>Eukaryota</taxon>
        <taxon>Viridiplantae</taxon>
        <taxon>Streptophyta</taxon>
        <taxon>Embryophyta</taxon>
        <taxon>Tracheophyta</taxon>
        <taxon>Spermatophyta</taxon>
        <taxon>Magnoliopsida</taxon>
        <taxon>Liliopsida</taxon>
        <taxon>Poales</taxon>
        <taxon>Poaceae</taxon>
        <taxon>PACMAD clade</taxon>
        <taxon>Panicoideae</taxon>
        <taxon>Andropogonodae</taxon>
        <taxon>Andropogoneae</taxon>
        <taxon>Tripsacinae</taxon>
        <taxon>Zea</taxon>
    </lineage>
</organism>
<evidence type="ECO:0000256" key="2">
    <source>
        <dbReference type="ARBA" id="ARBA00004555"/>
    </source>
</evidence>
<evidence type="ECO:0000256" key="3">
    <source>
        <dbReference type="ARBA" id="ARBA00023034"/>
    </source>
</evidence>
<keyword evidence="4" id="KW-0968">Cytoplasmic vesicle</keyword>
<comment type="caution">
    <text evidence="7">The sequence shown here is derived from an EMBL/GenBank/DDBJ whole genome shotgun (WGS) entry which is preliminary data.</text>
</comment>
<dbReference type="Pfam" id="PF01417">
    <property type="entry name" value="ENTH"/>
    <property type="match status" value="1"/>
</dbReference>
<evidence type="ECO:0000313" key="7">
    <source>
        <dbReference type="EMBL" id="PWZ37450.1"/>
    </source>
</evidence>
<comment type="subcellular location">
    <subcellularLocation>
        <location evidence="1">Cytoplasmic vesicle</location>
        <location evidence="1">Clathrin-coated vesicle</location>
    </subcellularLocation>
    <subcellularLocation>
        <location evidence="2">Golgi apparatus</location>
    </subcellularLocation>
</comment>